<proteinExistence type="predicted"/>
<organism evidence="1">
    <name type="scientific">freshwater metagenome</name>
    <dbReference type="NCBI Taxonomy" id="449393"/>
    <lineage>
        <taxon>unclassified sequences</taxon>
        <taxon>metagenomes</taxon>
        <taxon>ecological metagenomes</taxon>
    </lineage>
</organism>
<sequence length="130" mass="14644">MARANTNKDAGCTGAHEMQRCLVRRAATDNDGDVDFTHELLEVQGFNRLGDMFGRDNSSLNDEKIEFRFENGLGQRLGALRSYRRTRGHTCGVDFANALSNEFGLDWLHVDLLHTRSGLLNVELADLFEK</sequence>
<evidence type="ECO:0000313" key="1">
    <source>
        <dbReference type="EMBL" id="CAB4557555.1"/>
    </source>
</evidence>
<dbReference type="AlphaFoldDB" id="A0A6J6D2P2"/>
<gene>
    <name evidence="1" type="ORF">UFOPK1495_01284</name>
</gene>
<accession>A0A6J6D2P2</accession>
<dbReference type="EMBL" id="CAEZSU010000144">
    <property type="protein sequence ID" value="CAB4557555.1"/>
    <property type="molecule type" value="Genomic_DNA"/>
</dbReference>
<name>A0A6J6D2P2_9ZZZZ</name>
<reference evidence="1" key="1">
    <citation type="submission" date="2020-05" db="EMBL/GenBank/DDBJ databases">
        <authorList>
            <person name="Chiriac C."/>
            <person name="Salcher M."/>
            <person name="Ghai R."/>
            <person name="Kavagutti S V."/>
        </authorList>
    </citation>
    <scope>NUCLEOTIDE SEQUENCE</scope>
</reference>
<protein>
    <submittedName>
        <fullName evidence="1">Unannotated protein</fullName>
    </submittedName>
</protein>